<evidence type="ECO:0000256" key="10">
    <source>
        <dbReference type="ARBA" id="ARBA00022777"/>
    </source>
</evidence>
<dbReference type="PANTHER" id="PTHR43030">
    <property type="entry name" value="PHOSPHOENOLPYRUVATE SYNTHASE"/>
    <property type="match status" value="1"/>
</dbReference>
<dbReference type="InterPro" id="IPR023151">
    <property type="entry name" value="PEP_util_CS"/>
</dbReference>
<comment type="catalytic activity">
    <reaction evidence="14 15">
        <text>pyruvate + ATP + H2O = phosphoenolpyruvate + AMP + phosphate + 2 H(+)</text>
        <dbReference type="Rhea" id="RHEA:11364"/>
        <dbReference type="ChEBI" id="CHEBI:15361"/>
        <dbReference type="ChEBI" id="CHEBI:15377"/>
        <dbReference type="ChEBI" id="CHEBI:15378"/>
        <dbReference type="ChEBI" id="CHEBI:30616"/>
        <dbReference type="ChEBI" id="CHEBI:43474"/>
        <dbReference type="ChEBI" id="CHEBI:58702"/>
        <dbReference type="ChEBI" id="CHEBI:456215"/>
        <dbReference type="EC" id="2.7.9.2"/>
    </reaction>
</comment>
<dbReference type="PIRSF" id="PIRSF000854">
    <property type="entry name" value="PEP_synthase"/>
    <property type="match status" value="1"/>
</dbReference>
<dbReference type="Pfam" id="PF01326">
    <property type="entry name" value="PPDK_N"/>
    <property type="match status" value="1"/>
</dbReference>
<keyword evidence="12 15" id="KW-0460">Magnesium</keyword>
<comment type="pathway">
    <text evidence="3 15">Carbohydrate biosynthesis; gluconeogenesis.</text>
</comment>
<dbReference type="Gene3D" id="3.30.1490.20">
    <property type="entry name" value="ATP-grasp fold, A domain"/>
    <property type="match status" value="1"/>
</dbReference>
<evidence type="ECO:0000256" key="5">
    <source>
        <dbReference type="ARBA" id="ARBA00011996"/>
    </source>
</evidence>
<comment type="caution">
    <text evidence="19">The sequence shown here is derived from an EMBL/GenBank/DDBJ whole genome shotgun (WGS) entry which is preliminary data.</text>
</comment>
<feature type="domain" description="PEP-utilising enzyme C-terminal" evidence="18">
    <location>
        <begin position="465"/>
        <end position="755"/>
    </location>
</feature>
<feature type="domain" description="Pyruvate phosphate dikinase AMP/ATP-binding" evidence="17">
    <location>
        <begin position="19"/>
        <end position="335"/>
    </location>
</feature>
<dbReference type="GO" id="GO:0006094">
    <property type="term" value="P:gluconeogenesis"/>
    <property type="evidence" value="ECO:0007669"/>
    <property type="project" value="UniProtKB-UniPathway"/>
</dbReference>
<dbReference type="InterPro" id="IPR040442">
    <property type="entry name" value="Pyrv_kinase-like_dom_sf"/>
</dbReference>
<dbReference type="GO" id="GO:0046872">
    <property type="term" value="F:metal ion binding"/>
    <property type="evidence" value="ECO:0007669"/>
    <property type="project" value="UniProtKB-KW"/>
</dbReference>
<dbReference type="InterPro" id="IPR008279">
    <property type="entry name" value="PEP-util_enz_mobile_dom"/>
</dbReference>
<dbReference type="Proteomes" id="UP000231567">
    <property type="component" value="Unassembled WGS sequence"/>
</dbReference>
<evidence type="ECO:0000313" key="20">
    <source>
        <dbReference type="Proteomes" id="UP000231567"/>
    </source>
</evidence>
<evidence type="ECO:0000259" key="18">
    <source>
        <dbReference type="Pfam" id="PF02896"/>
    </source>
</evidence>
<evidence type="ECO:0000256" key="6">
    <source>
        <dbReference type="ARBA" id="ARBA00021623"/>
    </source>
</evidence>
<dbReference type="Gene3D" id="3.20.20.60">
    <property type="entry name" value="Phosphoenolpyruvate-binding domains"/>
    <property type="match status" value="1"/>
</dbReference>
<dbReference type="InterPro" id="IPR013815">
    <property type="entry name" value="ATP_grasp_subdomain_1"/>
</dbReference>
<dbReference type="Pfam" id="PF00391">
    <property type="entry name" value="PEP-utilizers"/>
    <property type="match status" value="1"/>
</dbReference>
<sequence length="769" mass="84156">MVNNKNILWFSEVSKDDLALVGGKGANLGELIKAGLPVPNGFIVTSLAYFHFIKKNKIDKIIAGQLRGLNIANTKKLNLVAKVIQEKILSAKLPGALASDIKNSYRKLYTIEGQGMFVAVRSSATAEDLPGASFAGEHKTFLNVSGADNVVKAVLKCYASLFEARAIYYRQIHQFDHLKVGIAVPVQKMIQSEVSGVMFTIEPVSGDKSKIVIEAGFGLGEAIVSGSINPDRYLIDKDSLKILDKDIQKQTWKIAKVGKEDKHLTVPKNLQETQKITDEQIKKLASFAKKIEDHYQSPQDTEWAISTENGQANIYFVQSRPVTGVKNMDLGKAETKLQTNLKPILKGAAASIGVASGPARIIFKPDEIDKIKAGDVMVAEMTNPEYVPAMKKAVAIVTDTGGRTSHAAIVSRELGTPCVVGAGKATSVLKNGQLVTVDGGAGLVYQGKVALKQAAKEPLETSSEIPITATKVYVNLGEPEAAEKVAALPVDGIGLLRAEFMIAGIGEHPKAMIEQGRSNIFVKRLSEGLRQVCQAFYPRPVIYRATDFKTNEYKGLKGGEQYEKHEENPMLGYRGAFRYVKEPAVFKLELETILQVRERFDLKNLWLMIPFVRTLEEFLEVKKIINEAGLKQTPDFKLWIMVEVPSTVILMESFCQTGIDGVSIGTNDLTQLTLGIDRDNATLAEEFDERNDAVILSVKHVIKTCRQYHVTSSVCGQAPSVFPEFVEMLVRAGATSVSVNPDAVLATRKLVASVERKLLLDQARAALKI</sequence>
<dbReference type="Gene3D" id="3.50.30.10">
    <property type="entry name" value="Phosphohistidine domain"/>
    <property type="match status" value="1"/>
</dbReference>
<evidence type="ECO:0000256" key="3">
    <source>
        <dbReference type="ARBA" id="ARBA00004742"/>
    </source>
</evidence>
<keyword evidence="11 15" id="KW-0067">ATP-binding</keyword>
<evidence type="ECO:0000256" key="15">
    <source>
        <dbReference type="PIRNR" id="PIRNR000854"/>
    </source>
</evidence>
<dbReference type="InterPro" id="IPR018274">
    <property type="entry name" value="PEP_util_AS"/>
</dbReference>
<organism evidence="19 20">
    <name type="scientific">Candidatus Nealsonbacteria bacterium CG23_combo_of_CG06-09_8_20_14_all_40_13</name>
    <dbReference type="NCBI Taxonomy" id="1974724"/>
    <lineage>
        <taxon>Bacteria</taxon>
        <taxon>Candidatus Nealsoniibacteriota</taxon>
    </lineage>
</organism>
<dbReference type="InterPro" id="IPR000121">
    <property type="entry name" value="PEP_util_C"/>
</dbReference>
<comment type="similarity">
    <text evidence="4 15">Belongs to the PEP-utilizing enzyme family.</text>
</comment>
<accession>A0A2G9YS43</accession>
<evidence type="ECO:0000259" key="17">
    <source>
        <dbReference type="Pfam" id="PF01326"/>
    </source>
</evidence>
<dbReference type="PROSITE" id="PS00370">
    <property type="entry name" value="PEP_ENZYMES_PHOS_SITE"/>
    <property type="match status" value="1"/>
</dbReference>
<keyword evidence="8 15" id="KW-0479">Metal-binding</keyword>
<dbReference type="UniPathway" id="UPA00138"/>
<dbReference type="EMBL" id="PCRM01000035">
    <property type="protein sequence ID" value="PIP21523.1"/>
    <property type="molecule type" value="Genomic_DNA"/>
</dbReference>
<evidence type="ECO:0000256" key="9">
    <source>
        <dbReference type="ARBA" id="ARBA00022741"/>
    </source>
</evidence>
<name>A0A2G9YS43_9BACT</name>
<keyword evidence="10 15" id="KW-0418">Kinase</keyword>
<dbReference type="PROSITE" id="PS00742">
    <property type="entry name" value="PEP_ENZYMES_2"/>
    <property type="match status" value="1"/>
</dbReference>
<evidence type="ECO:0000259" key="16">
    <source>
        <dbReference type="Pfam" id="PF00391"/>
    </source>
</evidence>
<dbReference type="SUPFAM" id="SSF52009">
    <property type="entry name" value="Phosphohistidine domain"/>
    <property type="match status" value="1"/>
</dbReference>
<dbReference type="SUPFAM" id="SSF56059">
    <property type="entry name" value="Glutathione synthetase ATP-binding domain-like"/>
    <property type="match status" value="1"/>
</dbReference>
<dbReference type="SUPFAM" id="SSF51621">
    <property type="entry name" value="Phosphoenolpyruvate/pyruvate domain"/>
    <property type="match status" value="1"/>
</dbReference>
<evidence type="ECO:0000256" key="4">
    <source>
        <dbReference type="ARBA" id="ARBA00007837"/>
    </source>
</evidence>
<evidence type="ECO:0000256" key="1">
    <source>
        <dbReference type="ARBA" id="ARBA00001946"/>
    </source>
</evidence>
<evidence type="ECO:0000313" key="19">
    <source>
        <dbReference type="EMBL" id="PIP21523.1"/>
    </source>
</evidence>
<dbReference type="Gene3D" id="3.30.470.20">
    <property type="entry name" value="ATP-grasp fold, B domain"/>
    <property type="match status" value="1"/>
</dbReference>
<evidence type="ECO:0000256" key="7">
    <source>
        <dbReference type="ARBA" id="ARBA00022679"/>
    </source>
</evidence>
<dbReference type="EC" id="2.7.9.2" evidence="5 15"/>
<dbReference type="NCBIfam" id="TIGR01418">
    <property type="entry name" value="PEP_synth"/>
    <property type="match status" value="1"/>
</dbReference>
<dbReference type="Pfam" id="PF02896">
    <property type="entry name" value="PEP-utilizers_C"/>
    <property type="match status" value="1"/>
</dbReference>
<evidence type="ECO:0000256" key="14">
    <source>
        <dbReference type="ARBA" id="ARBA00047700"/>
    </source>
</evidence>
<comment type="function">
    <text evidence="2 15">Catalyzes the phosphorylation of pyruvate to phosphoenolpyruvate.</text>
</comment>
<dbReference type="GO" id="GO:0008986">
    <property type="term" value="F:pyruvate, water dikinase activity"/>
    <property type="evidence" value="ECO:0007669"/>
    <property type="project" value="UniProtKB-EC"/>
</dbReference>
<feature type="domain" description="PEP-utilising enzyme mobile" evidence="16">
    <location>
        <begin position="372"/>
        <end position="442"/>
    </location>
</feature>
<evidence type="ECO:0000256" key="13">
    <source>
        <dbReference type="ARBA" id="ARBA00033470"/>
    </source>
</evidence>
<reference evidence="19 20" key="1">
    <citation type="submission" date="2017-09" db="EMBL/GenBank/DDBJ databases">
        <title>Depth-based differentiation of microbial function through sediment-hosted aquifers and enrichment of novel symbionts in the deep terrestrial subsurface.</title>
        <authorList>
            <person name="Probst A.J."/>
            <person name="Ladd B."/>
            <person name="Jarett J.K."/>
            <person name="Geller-Mcgrath D.E."/>
            <person name="Sieber C.M."/>
            <person name="Emerson J.B."/>
            <person name="Anantharaman K."/>
            <person name="Thomas B.C."/>
            <person name="Malmstrom R."/>
            <person name="Stieglmeier M."/>
            <person name="Klingl A."/>
            <person name="Woyke T."/>
            <person name="Ryan C.M."/>
            <person name="Banfield J.F."/>
        </authorList>
    </citation>
    <scope>NUCLEOTIDE SEQUENCE [LARGE SCALE GENOMIC DNA]</scope>
    <source>
        <strain evidence="19">CG23_combo_of_CG06-09_8_20_14_all_40_13</strain>
    </source>
</reference>
<dbReference type="InterPro" id="IPR036637">
    <property type="entry name" value="Phosphohistidine_dom_sf"/>
</dbReference>
<dbReference type="InterPro" id="IPR002192">
    <property type="entry name" value="PPDK_AMP/ATP-bd"/>
</dbReference>
<dbReference type="InterPro" id="IPR006319">
    <property type="entry name" value="PEP_synth"/>
</dbReference>
<dbReference type="InterPro" id="IPR015813">
    <property type="entry name" value="Pyrv/PenolPyrv_kinase-like_dom"/>
</dbReference>
<comment type="cofactor">
    <cofactor evidence="1 15">
        <name>Mg(2+)</name>
        <dbReference type="ChEBI" id="CHEBI:18420"/>
    </cofactor>
</comment>
<dbReference type="AlphaFoldDB" id="A0A2G9YS43"/>
<keyword evidence="19" id="KW-0670">Pyruvate</keyword>
<dbReference type="NCBIfam" id="NF005057">
    <property type="entry name" value="PRK06464.1"/>
    <property type="match status" value="1"/>
</dbReference>
<keyword evidence="9 15" id="KW-0547">Nucleotide-binding</keyword>
<dbReference type="GO" id="GO:0005524">
    <property type="term" value="F:ATP binding"/>
    <property type="evidence" value="ECO:0007669"/>
    <property type="project" value="UniProtKB-KW"/>
</dbReference>
<keyword evidence="7 15" id="KW-0808">Transferase</keyword>
<gene>
    <name evidence="19" type="ORF">COX39_02615</name>
</gene>
<proteinExistence type="inferred from homology"/>
<evidence type="ECO:0000256" key="8">
    <source>
        <dbReference type="ARBA" id="ARBA00022723"/>
    </source>
</evidence>
<protein>
    <recommendedName>
        <fullName evidence="6 15">Phosphoenolpyruvate synthase</fullName>
        <shortName evidence="15">PEP synthase</shortName>
        <ecNumber evidence="5 15">2.7.9.2</ecNumber>
    </recommendedName>
    <alternativeName>
        <fullName evidence="13 15">Pyruvate, water dikinase</fullName>
    </alternativeName>
</protein>
<evidence type="ECO:0000256" key="2">
    <source>
        <dbReference type="ARBA" id="ARBA00002988"/>
    </source>
</evidence>
<evidence type="ECO:0000256" key="12">
    <source>
        <dbReference type="ARBA" id="ARBA00022842"/>
    </source>
</evidence>
<dbReference type="FunFam" id="3.30.1490.20:FF:000010">
    <property type="entry name" value="Phosphoenolpyruvate synthase"/>
    <property type="match status" value="1"/>
</dbReference>
<evidence type="ECO:0000256" key="11">
    <source>
        <dbReference type="ARBA" id="ARBA00022840"/>
    </source>
</evidence>
<dbReference type="PANTHER" id="PTHR43030:SF1">
    <property type="entry name" value="PHOSPHOENOLPYRUVATE SYNTHASE"/>
    <property type="match status" value="1"/>
</dbReference>